<sequence>MLTRRSLGLATLALPALGAAARAQAFPERQLRWVIAYGAGGPSDQFARLIGRQMASRLGQNVVVDNRPGGGGVLATETVLQAPADGHTMLMVDNGMAIYSPALYARLPYDPDTALTGVGLIARFPLILIVRTESPIRDWSQFLAAARAKAPTFGSGAVASPQHLAMEYVARVARFDATHVPYRNSPAALQDMLAGSVDCMLTDSASSMGAIRQGQARPLAVMSPSRIAALPEVPTLQELGLPDAEAYAWMGMSVPAATPTTAIGRLNATLNQAIASDEVAQVIRNLSAEAVPGDAAAFNTQMRSEIARWRPLIRDLGIKLD</sequence>
<dbReference type="Gene3D" id="3.40.190.150">
    <property type="entry name" value="Bordetella uptake gene, domain 1"/>
    <property type="match status" value="1"/>
</dbReference>
<evidence type="ECO:0000256" key="1">
    <source>
        <dbReference type="ARBA" id="ARBA00006987"/>
    </source>
</evidence>
<comment type="similarity">
    <text evidence="1">Belongs to the UPF0065 (bug) family.</text>
</comment>
<dbReference type="RefSeq" id="WP_092958917.1">
    <property type="nucleotide sequence ID" value="NZ_FOSQ01000002.1"/>
</dbReference>
<reference evidence="3 4" key="1">
    <citation type="submission" date="2016-10" db="EMBL/GenBank/DDBJ databases">
        <authorList>
            <person name="de Groot N.N."/>
        </authorList>
    </citation>
    <scope>NUCLEOTIDE SEQUENCE [LARGE SCALE GENOMIC DNA]</scope>
    <source>
        <strain evidence="3 4">DSM 19981</strain>
    </source>
</reference>
<dbReference type="SUPFAM" id="SSF53850">
    <property type="entry name" value="Periplasmic binding protein-like II"/>
    <property type="match status" value="1"/>
</dbReference>
<protein>
    <submittedName>
        <fullName evidence="3">Tripartite-type tricarboxylate transporter, receptor component TctC</fullName>
    </submittedName>
</protein>
<dbReference type="PANTHER" id="PTHR42928">
    <property type="entry name" value="TRICARBOXYLATE-BINDING PROTEIN"/>
    <property type="match status" value="1"/>
</dbReference>
<dbReference type="InterPro" id="IPR005064">
    <property type="entry name" value="BUG"/>
</dbReference>
<organism evidence="3 4">
    <name type="scientific">Falsiroseomonas stagni DSM 19981</name>
    <dbReference type="NCBI Taxonomy" id="1123062"/>
    <lineage>
        <taxon>Bacteria</taxon>
        <taxon>Pseudomonadati</taxon>
        <taxon>Pseudomonadota</taxon>
        <taxon>Alphaproteobacteria</taxon>
        <taxon>Acetobacterales</taxon>
        <taxon>Roseomonadaceae</taxon>
        <taxon>Falsiroseomonas</taxon>
    </lineage>
</organism>
<dbReference type="AlphaFoldDB" id="A0A1I3ZQ46"/>
<keyword evidence="4" id="KW-1185">Reference proteome</keyword>
<dbReference type="Proteomes" id="UP000199473">
    <property type="component" value="Unassembled WGS sequence"/>
</dbReference>
<evidence type="ECO:0000313" key="3">
    <source>
        <dbReference type="EMBL" id="SFK46242.1"/>
    </source>
</evidence>
<dbReference type="CDD" id="cd07012">
    <property type="entry name" value="PBP2_Bug_TTT"/>
    <property type="match status" value="1"/>
</dbReference>
<dbReference type="Pfam" id="PF03401">
    <property type="entry name" value="TctC"/>
    <property type="match status" value="1"/>
</dbReference>
<dbReference type="PANTHER" id="PTHR42928:SF5">
    <property type="entry name" value="BLR1237 PROTEIN"/>
    <property type="match status" value="1"/>
</dbReference>
<name>A0A1I3ZQ46_9PROT</name>
<keyword evidence="3" id="KW-0675">Receptor</keyword>
<dbReference type="InterPro" id="IPR042100">
    <property type="entry name" value="Bug_dom1"/>
</dbReference>
<evidence type="ECO:0000256" key="2">
    <source>
        <dbReference type="SAM" id="SignalP"/>
    </source>
</evidence>
<keyword evidence="2" id="KW-0732">Signal</keyword>
<proteinExistence type="inferred from homology"/>
<feature type="signal peptide" evidence="2">
    <location>
        <begin position="1"/>
        <end position="25"/>
    </location>
</feature>
<dbReference type="STRING" id="1123062.SAMN02745775_102659"/>
<accession>A0A1I3ZQ46</accession>
<gene>
    <name evidence="3" type="ORF">SAMN02745775_102659</name>
</gene>
<dbReference type="OrthoDB" id="7374807at2"/>
<dbReference type="PIRSF" id="PIRSF017082">
    <property type="entry name" value="YflP"/>
    <property type="match status" value="1"/>
</dbReference>
<feature type="chain" id="PRO_5011481716" evidence="2">
    <location>
        <begin position="26"/>
        <end position="321"/>
    </location>
</feature>
<evidence type="ECO:0000313" key="4">
    <source>
        <dbReference type="Proteomes" id="UP000199473"/>
    </source>
</evidence>
<dbReference type="Gene3D" id="3.40.190.10">
    <property type="entry name" value="Periplasmic binding protein-like II"/>
    <property type="match status" value="1"/>
</dbReference>
<dbReference type="EMBL" id="FOSQ01000002">
    <property type="protein sequence ID" value="SFK46242.1"/>
    <property type="molecule type" value="Genomic_DNA"/>
</dbReference>